<accession>M9M8X3</accession>
<comment type="caution">
    <text evidence="1">The sequence shown here is derived from an EMBL/GenBank/DDBJ whole genome shotgun (WGS) entry which is preliminary data.</text>
</comment>
<organism evidence="1 2">
    <name type="scientific">Paenibacillus popilliae ATCC 14706</name>
    <dbReference type="NCBI Taxonomy" id="1212764"/>
    <lineage>
        <taxon>Bacteria</taxon>
        <taxon>Bacillati</taxon>
        <taxon>Bacillota</taxon>
        <taxon>Bacilli</taxon>
        <taxon>Bacillales</taxon>
        <taxon>Paenibacillaceae</taxon>
        <taxon>Paenibacillus</taxon>
    </lineage>
</organism>
<proteinExistence type="predicted"/>
<reference evidence="1 2" key="1">
    <citation type="submission" date="2012-10" db="EMBL/GenBank/DDBJ databases">
        <title>Draft Genome Sequence of Paenibacillus popilliae ATCC 14706T.</title>
        <authorList>
            <person name="Iiyama K."/>
            <person name="Mori K."/>
            <person name="Mon H."/>
            <person name="Chieda Y."/>
            <person name="Lee J.M."/>
            <person name="Kusakabe T."/>
            <person name="Tashiro K."/>
            <person name="Asano S."/>
            <person name="Yasunaga-Aoki C."/>
            <person name="Shimizu S."/>
        </authorList>
    </citation>
    <scope>NUCLEOTIDE SEQUENCE [LARGE SCALE GENOMIC DNA]</scope>
    <source>
        <strain evidence="1 2">ATCC 14706</strain>
    </source>
</reference>
<keyword evidence="2" id="KW-1185">Reference proteome</keyword>
<protein>
    <submittedName>
        <fullName evidence="1">Uncharacterized protein</fullName>
    </submittedName>
</protein>
<feature type="non-terminal residue" evidence="1">
    <location>
        <position position="1"/>
    </location>
</feature>
<dbReference type="EMBL" id="BALG01000541">
    <property type="protein sequence ID" value="GAC44513.1"/>
    <property type="molecule type" value="Genomic_DNA"/>
</dbReference>
<evidence type="ECO:0000313" key="2">
    <source>
        <dbReference type="Proteomes" id="UP000029453"/>
    </source>
</evidence>
<evidence type="ECO:0000313" key="1">
    <source>
        <dbReference type="EMBL" id="GAC44513.1"/>
    </source>
</evidence>
<gene>
    <name evidence="1" type="ORF">PPOP_3919</name>
</gene>
<dbReference type="Proteomes" id="UP000029453">
    <property type="component" value="Unassembled WGS sequence"/>
</dbReference>
<sequence>IMKNDYAMSFLGSALSRSKLAGQIPEN</sequence>
<name>M9M8X3_PAEPP</name>
<dbReference type="AlphaFoldDB" id="M9M8X3"/>